<accession>A0A7T8GYU6</accession>
<gene>
    <name evidence="5" type="ORF">FKW44_013944</name>
</gene>
<keyword evidence="4" id="KW-0539">Nucleus</keyword>
<evidence type="ECO:0000313" key="5">
    <source>
        <dbReference type="EMBL" id="QQP40036.1"/>
    </source>
</evidence>
<evidence type="ECO:0000256" key="4">
    <source>
        <dbReference type="ARBA" id="ARBA00023242"/>
    </source>
</evidence>
<dbReference type="Gene3D" id="3.40.50.300">
    <property type="entry name" value="P-loop containing nucleotide triphosphate hydrolases"/>
    <property type="match status" value="1"/>
</dbReference>
<dbReference type="InterPro" id="IPR027417">
    <property type="entry name" value="P-loop_NTPase"/>
</dbReference>
<dbReference type="GO" id="GO:0003677">
    <property type="term" value="F:DNA binding"/>
    <property type="evidence" value="ECO:0007669"/>
    <property type="project" value="UniProtKB-KW"/>
</dbReference>
<name>A0A7T8GYU6_CALRO</name>
<evidence type="ECO:0000256" key="1">
    <source>
        <dbReference type="ARBA" id="ARBA00005446"/>
    </source>
</evidence>
<dbReference type="GO" id="GO:0005737">
    <property type="term" value="C:cytoplasm"/>
    <property type="evidence" value="ECO:0007669"/>
    <property type="project" value="TreeGrafter"/>
</dbReference>
<dbReference type="GO" id="GO:0009378">
    <property type="term" value="F:four-way junction helicase activity"/>
    <property type="evidence" value="ECO:0007669"/>
    <property type="project" value="TreeGrafter"/>
</dbReference>
<dbReference type="PANTHER" id="PTHR13710:SF153">
    <property type="entry name" value="RECQ-LIKE DNA HELICASE BLM"/>
    <property type="match status" value="1"/>
</dbReference>
<evidence type="ECO:0000256" key="2">
    <source>
        <dbReference type="ARBA" id="ARBA00023125"/>
    </source>
</evidence>
<dbReference type="GO" id="GO:0043138">
    <property type="term" value="F:3'-5' DNA helicase activity"/>
    <property type="evidence" value="ECO:0007669"/>
    <property type="project" value="TreeGrafter"/>
</dbReference>
<dbReference type="EMBL" id="CP045898">
    <property type="protein sequence ID" value="QQP40036.1"/>
    <property type="molecule type" value="Genomic_DNA"/>
</dbReference>
<keyword evidence="3" id="KW-0413">Isomerase</keyword>
<organism evidence="5 6">
    <name type="scientific">Caligus rogercresseyi</name>
    <name type="common">Sea louse</name>
    <dbReference type="NCBI Taxonomy" id="217165"/>
    <lineage>
        <taxon>Eukaryota</taxon>
        <taxon>Metazoa</taxon>
        <taxon>Ecdysozoa</taxon>
        <taxon>Arthropoda</taxon>
        <taxon>Crustacea</taxon>
        <taxon>Multicrustacea</taxon>
        <taxon>Hexanauplia</taxon>
        <taxon>Copepoda</taxon>
        <taxon>Siphonostomatoida</taxon>
        <taxon>Caligidae</taxon>
        <taxon>Caligus</taxon>
    </lineage>
</organism>
<sequence>MPKKDYSFSNNLFGKLKSHLDIHSFRLNHLSAINTSLLNTVTSVLMPTGAEKGGITVVLSLLASLIYDKFTKLDGLGIPAYHLIGDDYGRQWKIYEKLCLLTPQITLLYVTPKKESASQKLNRVFRSLYSRDPSNDSLLMRPTVCLNGDTSFTRTTSFFISSKVISPKQNLAYEVQPEKSIQNRYASLPVDCYREMAIQLPCSKGEIMDIGHIKELRYKSYEEELIPICQSFWTIVELYAAFLNSEEDPEDFPYFSSSIESIGGWISKS</sequence>
<proteinExistence type="inferred from homology"/>
<dbReference type="GO" id="GO:0000724">
    <property type="term" value="P:double-strand break repair via homologous recombination"/>
    <property type="evidence" value="ECO:0007669"/>
    <property type="project" value="TreeGrafter"/>
</dbReference>
<dbReference type="Proteomes" id="UP000595437">
    <property type="component" value="Chromosome 9"/>
</dbReference>
<dbReference type="GO" id="GO:0005634">
    <property type="term" value="C:nucleus"/>
    <property type="evidence" value="ECO:0007669"/>
    <property type="project" value="TreeGrafter"/>
</dbReference>
<feature type="non-terminal residue" evidence="5">
    <location>
        <position position="1"/>
    </location>
</feature>
<comment type="similarity">
    <text evidence="1">Belongs to the helicase family. RecQ subfamily.</text>
</comment>
<keyword evidence="6" id="KW-1185">Reference proteome</keyword>
<protein>
    <submittedName>
        <fullName evidence="5">Bloom syndrome protein -like protein</fullName>
    </submittedName>
</protein>
<dbReference type="GO" id="GO:0005694">
    <property type="term" value="C:chromosome"/>
    <property type="evidence" value="ECO:0007669"/>
    <property type="project" value="TreeGrafter"/>
</dbReference>
<keyword evidence="2" id="KW-0238">DNA-binding</keyword>
<evidence type="ECO:0000256" key="3">
    <source>
        <dbReference type="ARBA" id="ARBA00023235"/>
    </source>
</evidence>
<dbReference type="PANTHER" id="PTHR13710">
    <property type="entry name" value="DNA HELICASE RECQ FAMILY MEMBER"/>
    <property type="match status" value="1"/>
</dbReference>
<evidence type="ECO:0000313" key="6">
    <source>
        <dbReference type="Proteomes" id="UP000595437"/>
    </source>
</evidence>
<dbReference type="OrthoDB" id="10261556at2759"/>
<reference evidence="6" key="1">
    <citation type="submission" date="2021-01" db="EMBL/GenBank/DDBJ databases">
        <title>Caligus Genome Assembly.</title>
        <authorList>
            <person name="Gallardo-Escarate C."/>
        </authorList>
    </citation>
    <scope>NUCLEOTIDE SEQUENCE [LARGE SCALE GENOMIC DNA]</scope>
</reference>
<dbReference type="AlphaFoldDB" id="A0A7T8GYU6"/>